<dbReference type="KEGG" id="pmm:PMM0375"/>
<dbReference type="HOGENOM" id="CLU_2207715_0_0_3"/>
<gene>
    <name evidence="1" type="ordered locus">PMM0375</name>
</gene>
<accession>Q7TUE2</accession>
<evidence type="ECO:0000313" key="1">
    <source>
        <dbReference type="EMBL" id="CAE18834.1"/>
    </source>
</evidence>
<dbReference type="Proteomes" id="UP000001026">
    <property type="component" value="Chromosome"/>
</dbReference>
<dbReference type="EMBL" id="BX548174">
    <property type="protein sequence ID" value="CAE18834.1"/>
    <property type="molecule type" value="Genomic_DNA"/>
</dbReference>
<sequence length="107" mass="13026">MERSWDPYYKYFKEFDFNLFEIFLHKEFQKEILDLGYLEQNEINQFVLNPGQFCVVNGVIKIVHDLPIFLNDKKFKDNLNIEKWKLDSYNLLSIDIKWVKESSIKII</sequence>
<name>Q7TUE2_PROMP</name>
<dbReference type="OrthoDB" id="541571at2"/>
<dbReference type="RefSeq" id="WP_011132012.1">
    <property type="nucleotide sequence ID" value="NC_005072.1"/>
</dbReference>
<dbReference type="AlphaFoldDB" id="Q7TUE2"/>
<proteinExistence type="predicted"/>
<organism evidence="1 2">
    <name type="scientific">Prochlorococcus marinus subsp. pastoris (strain CCMP1986 / NIES-2087 / MED4)</name>
    <dbReference type="NCBI Taxonomy" id="59919"/>
    <lineage>
        <taxon>Bacteria</taxon>
        <taxon>Bacillati</taxon>
        <taxon>Cyanobacteriota</taxon>
        <taxon>Cyanophyceae</taxon>
        <taxon>Synechococcales</taxon>
        <taxon>Prochlorococcaceae</taxon>
        <taxon>Prochlorococcus</taxon>
    </lineage>
</organism>
<reference evidence="1 2" key="1">
    <citation type="journal article" date="2003" name="Nature">
        <title>Genome divergence in two Prochlorococcus ecotypes reflects oceanic niche differentiation.</title>
        <authorList>
            <person name="Rocap G."/>
            <person name="Larimer F.W."/>
            <person name="Lamerdin J.E."/>
            <person name="Malfatti S."/>
            <person name="Chain P."/>
            <person name="Ahlgren N.A."/>
            <person name="Arellano A."/>
            <person name="Coleman M."/>
            <person name="Hauser L."/>
            <person name="Hess W.R."/>
            <person name="Johnson Z.I."/>
            <person name="Land M.L."/>
            <person name="Lindell D."/>
            <person name="Post A.F."/>
            <person name="Regala W."/>
            <person name="Shah M."/>
            <person name="Shaw S.L."/>
            <person name="Steglich C."/>
            <person name="Sullivan M.B."/>
            <person name="Ting C.S."/>
            <person name="Tolonen A."/>
            <person name="Webb E.A."/>
            <person name="Zinser E.R."/>
            <person name="Chisholm S.W."/>
        </authorList>
    </citation>
    <scope>NUCLEOTIDE SEQUENCE [LARGE SCALE GENOMIC DNA]</scope>
    <source>
        <strain evidence="2">CCMP1986 / NIES-2087 / MED4</strain>
    </source>
</reference>
<protein>
    <submittedName>
        <fullName evidence="1">Possible Type II intron maturase</fullName>
    </submittedName>
</protein>
<evidence type="ECO:0000313" key="2">
    <source>
        <dbReference type="Proteomes" id="UP000001026"/>
    </source>
</evidence>